<dbReference type="EMBL" id="JAFVMF010000036">
    <property type="protein sequence ID" value="MBO1361934.1"/>
    <property type="molecule type" value="Genomic_DNA"/>
</dbReference>
<feature type="region of interest" description="Disordered" evidence="1">
    <location>
        <begin position="1"/>
        <end position="33"/>
    </location>
</feature>
<evidence type="ECO:0000256" key="1">
    <source>
        <dbReference type="SAM" id="MobiDB-lite"/>
    </source>
</evidence>
<feature type="compositionally biased region" description="Polar residues" evidence="1">
    <location>
        <begin position="7"/>
        <end position="21"/>
    </location>
</feature>
<gene>
    <name evidence="2" type="ORF">J2D73_19305</name>
</gene>
<keyword evidence="3" id="KW-1185">Reference proteome</keyword>
<evidence type="ECO:0000313" key="2">
    <source>
        <dbReference type="EMBL" id="MBO1361934.1"/>
    </source>
</evidence>
<proteinExistence type="predicted"/>
<organism evidence="2 3">
    <name type="scientific">Acetobacter sacchari</name>
    <dbReference type="NCBI Taxonomy" id="2661687"/>
    <lineage>
        <taxon>Bacteria</taxon>
        <taxon>Pseudomonadati</taxon>
        <taxon>Pseudomonadota</taxon>
        <taxon>Alphaproteobacteria</taxon>
        <taxon>Acetobacterales</taxon>
        <taxon>Acetobacteraceae</taxon>
        <taxon>Acetobacter</taxon>
    </lineage>
</organism>
<reference evidence="2 3" key="1">
    <citation type="submission" date="2021-03" db="EMBL/GenBank/DDBJ databases">
        <title>The complete genome sequence of Acetobacter sacchari TBRC 11175.</title>
        <authorList>
            <person name="Charoenyingcharoen P."/>
            <person name="Yukphan P."/>
        </authorList>
    </citation>
    <scope>NUCLEOTIDE SEQUENCE [LARGE SCALE GENOMIC DNA]</scope>
    <source>
        <strain evidence="2 3">TBRC 11175</strain>
    </source>
</reference>
<dbReference type="RefSeq" id="WP_207883977.1">
    <property type="nucleotide sequence ID" value="NZ_JAFVMF010000036.1"/>
</dbReference>
<dbReference type="Proteomes" id="UP000664771">
    <property type="component" value="Unassembled WGS sequence"/>
</dbReference>
<evidence type="ECO:0000313" key="3">
    <source>
        <dbReference type="Proteomes" id="UP000664771"/>
    </source>
</evidence>
<accession>A0ABS3M1A6</accession>
<evidence type="ECO:0008006" key="4">
    <source>
        <dbReference type="Google" id="ProtNLM"/>
    </source>
</evidence>
<name>A0ABS3M1A6_9PROT</name>
<protein>
    <recommendedName>
        <fullName evidence="4">DGQHR domain-containing protein</fullName>
    </recommendedName>
</protein>
<sequence>MPKKKPSTSASISKRTSTSGQNHREKSSKVAKAPSKTLGIFEAAGFQHIKSDNIHFLVSQQMGEIDYVFVWENVILLVEETTGEDLSKHPPKKIHFHKLIDQNKNDFFRSFSAACPEFGTYMSGDYQANEMEIRHVYYSECQLVPSGISFNPQPFKIMQPSDGAYFEKLTKDIQKSSKYELLKYLNVKLCDVGQSRISGSGVTSKSFAGFALPSKHTNYPDDFVVVTFYADPASLILRAYVLRRNGWEQPTLSYQRFVQSEKLTSMREYLSKNGKVFINNLIVTLPSNSIMQDADGQIISPSELTQKTSVKLILQDELASIGIVDGQHRILSYFEGVDAIDKEIKNIRQRQNLLVTGIIFPKDYDDERKMKFEAELFLSINNTQTSVNPELRQDLEAIINPSSPLGMGRTIIHKLAETGALSGLLHVNQSDSSNLISTGSLGPHVLQQLVRSTSPLYKEWAKSKSVDLSLEKDRDSFVDYCANELRSMLGAAAGIMEPKWKPVDIGGILSTAVVGGFMLLLNRLCKVHSYPRDYKKLLSPIKNFDFSKYTSSNWARMAREIMQKISPNEGS</sequence>
<comment type="caution">
    <text evidence="2">The sequence shown here is derived from an EMBL/GenBank/DDBJ whole genome shotgun (WGS) entry which is preliminary data.</text>
</comment>